<evidence type="ECO:0000313" key="2">
    <source>
        <dbReference type="EMBL" id="KKT46226.1"/>
    </source>
</evidence>
<gene>
    <name evidence="2" type="ORF">UW37_C0028G0005</name>
</gene>
<dbReference type="SUPFAM" id="SSF52540">
    <property type="entry name" value="P-loop containing nucleoside triphosphate hydrolases"/>
    <property type="match status" value="1"/>
</dbReference>
<comment type="caution">
    <text evidence="2">The sequence shown here is derived from an EMBL/GenBank/DDBJ whole genome shotgun (WGS) entry which is preliminary data.</text>
</comment>
<dbReference type="EMBL" id="LCIB01000028">
    <property type="protein sequence ID" value="KKT46226.1"/>
    <property type="molecule type" value="Genomic_DNA"/>
</dbReference>
<dbReference type="PANTHER" id="PTHR43394:SF1">
    <property type="entry name" value="ATP-BINDING CASSETTE SUB-FAMILY B MEMBER 10, MITOCHONDRIAL"/>
    <property type="match status" value="1"/>
</dbReference>
<dbReference type="InterPro" id="IPR003439">
    <property type="entry name" value="ABC_transporter-like_ATP-bd"/>
</dbReference>
<dbReference type="GO" id="GO:0090374">
    <property type="term" value="P:oligopeptide export from mitochondrion"/>
    <property type="evidence" value="ECO:0007669"/>
    <property type="project" value="TreeGrafter"/>
</dbReference>
<organism evidence="2 3">
    <name type="scientific">Candidatus Gottesmanbacteria bacterium GW2011_GWA2_44_17</name>
    <dbReference type="NCBI Taxonomy" id="1618444"/>
    <lineage>
        <taxon>Bacteria</taxon>
        <taxon>Candidatus Gottesmaniibacteriota</taxon>
    </lineage>
</organism>
<dbReference type="InterPro" id="IPR027417">
    <property type="entry name" value="P-loop_NTPase"/>
</dbReference>
<dbReference type="Gene3D" id="3.40.50.300">
    <property type="entry name" value="P-loop containing nucleotide triphosphate hydrolases"/>
    <property type="match status" value="1"/>
</dbReference>
<dbReference type="PANTHER" id="PTHR43394">
    <property type="entry name" value="ATP-DEPENDENT PERMEASE MDL1, MITOCHONDRIAL"/>
    <property type="match status" value="1"/>
</dbReference>
<proteinExistence type="predicted"/>
<sequence length="132" mass="14556">MNCFRPGKLDAQIGERGVKLSGGQKQRIQIARAIMRNSPILILDEATSSLDSKSENAIQSALENLMKDKLVIIIAHRFSTIQAADKILVIDQGKLVGYGTPQELAQKRGVYSELLHYQIAGNEKLLAKFGLH</sequence>
<name>A0A0G1HFZ7_9BACT</name>
<dbReference type="GO" id="GO:0016887">
    <property type="term" value="F:ATP hydrolysis activity"/>
    <property type="evidence" value="ECO:0007669"/>
    <property type="project" value="InterPro"/>
</dbReference>
<evidence type="ECO:0000259" key="1">
    <source>
        <dbReference type="Pfam" id="PF00005"/>
    </source>
</evidence>
<accession>A0A0G1HFZ7</accession>
<feature type="domain" description="ABC transporter" evidence="1">
    <location>
        <begin position="10"/>
        <end position="48"/>
    </location>
</feature>
<dbReference type="InterPro" id="IPR039421">
    <property type="entry name" value="Type_1_exporter"/>
</dbReference>
<dbReference type="GO" id="GO:0005524">
    <property type="term" value="F:ATP binding"/>
    <property type="evidence" value="ECO:0007669"/>
    <property type="project" value="InterPro"/>
</dbReference>
<protein>
    <recommendedName>
        <fullName evidence="1">ABC transporter domain-containing protein</fullName>
    </recommendedName>
</protein>
<dbReference type="GO" id="GO:0015421">
    <property type="term" value="F:ABC-type oligopeptide transporter activity"/>
    <property type="evidence" value="ECO:0007669"/>
    <property type="project" value="TreeGrafter"/>
</dbReference>
<evidence type="ECO:0000313" key="3">
    <source>
        <dbReference type="Proteomes" id="UP000034063"/>
    </source>
</evidence>
<dbReference type="AlphaFoldDB" id="A0A0G1HFZ7"/>
<dbReference type="Pfam" id="PF00005">
    <property type="entry name" value="ABC_tran"/>
    <property type="match status" value="1"/>
</dbReference>
<dbReference type="Proteomes" id="UP000034063">
    <property type="component" value="Unassembled WGS sequence"/>
</dbReference>
<reference evidence="2 3" key="1">
    <citation type="journal article" date="2015" name="Nature">
        <title>rRNA introns, odd ribosomes, and small enigmatic genomes across a large radiation of phyla.</title>
        <authorList>
            <person name="Brown C.T."/>
            <person name="Hug L.A."/>
            <person name="Thomas B.C."/>
            <person name="Sharon I."/>
            <person name="Castelle C.J."/>
            <person name="Singh A."/>
            <person name="Wilkins M.J."/>
            <person name="Williams K.H."/>
            <person name="Banfield J.F."/>
        </authorList>
    </citation>
    <scope>NUCLEOTIDE SEQUENCE [LARGE SCALE GENOMIC DNA]</scope>
</reference>